<feature type="region of interest" description="Disordered" evidence="1">
    <location>
        <begin position="188"/>
        <end position="231"/>
    </location>
</feature>
<dbReference type="Proteomes" id="UP000217790">
    <property type="component" value="Unassembled WGS sequence"/>
</dbReference>
<keyword evidence="3" id="KW-1185">Reference proteome</keyword>
<evidence type="ECO:0008006" key="4">
    <source>
        <dbReference type="Google" id="ProtNLM"/>
    </source>
</evidence>
<evidence type="ECO:0000256" key="1">
    <source>
        <dbReference type="SAM" id="MobiDB-lite"/>
    </source>
</evidence>
<sequence length="231" mass="26611">MANVNASATLEALISDPALEANVTVDVAAAFEELQQDNRRLAVRVEEFQRELELYRWRETVGDLLLRRLERRVPAALQCPHCHTWMWDPCMLECGHTVCRQCCQTWFRQIDAAFRVEHGCRPRRGPVALPPLFFTLASRRKAELWKISALFHLLVQPPGVPRPRYTCPTCEQELHSVPIENRALRATTEAWQTSRGVPTRVRPDSGRDSGRSRPPPPWPYSLRYLSHHTQS</sequence>
<dbReference type="AlphaFoldDB" id="A0A2H3DP88"/>
<dbReference type="InParanoid" id="A0A2H3DP88"/>
<accession>A0A2H3DP88</accession>
<dbReference type="STRING" id="47427.A0A2H3DP88"/>
<dbReference type="SUPFAM" id="SSF57850">
    <property type="entry name" value="RING/U-box"/>
    <property type="match status" value="1"/>
</dbReference>
<reference evidence="3" key="1">
    <citation type="journal article" date="2017" name="Nat. Ecol. Evol.">
        <title>Genome expansion and lineage-specific genetic innovations in the forest pathogenic fungi Armillaria.</title>
        <authorList>
            <person name="Sipos G."/>
            <person name="Prasanna A.N."/>
            <person name="Walter M.C."/>
            <person name="O'Connor E."/>
            <person name="Balint B."/>
            <person name="Krizsan K."/>
            <person name="Kiss B."/>
            <person name="Hess J."/>
            <person name="Varga T."/>
            <person name="Slot J."/>
            <person name="Riley R."/>
            <person name="Boka B."/>
            <person name="Rigling D."/>
            <person name="Barry K."/>
            <person name="Lee J."/>
            <person name="Mihaltcheva S."/>
            <person name="LaButti K."/>
            <person name="Lipzen A."/>
            <person name="Waldron R."/>
            <person name="Moloney N.M."/>
            <person name="Sperisen C."/>
            <person name="Kredics L."/>
            <person name="Vagvoelgyi C."/>
            <person name="Patrignani A."/>
            <person name="Fitzpatrick D."/>
            <person name="Nagy I."/>
            <person name="Doyle S."/>
            <person name="Anderson J.B."/>
            <person name="Grigoriev I.V."/>
            <person name="Gueldener U."/>
            <person name="Muensterkoetter M."/>
            <person name="Nagy L.G."/>
        </authorList>
    </citation>
    <scope>NUCLEOTIDE SEQUENCE [LARGE SCALE GENOMIC DNA]</scope>
    <source>
        <strain evidence="3">Ar21-2</strain>
    </source>
</reference>
<dbReference type="InterPro" id="IPR013083">
    <property type="entry name" value="Znf_RING/FYVE/PHD"/>
</dbReference>
<evidence type="ECO:0000313" key="2">
    <source>
        <dbReference type="EMBL" id="PBK95694.1"/>
    </source>
</evidence>
<feature type="compositionally biased region" description="Basic and acidic residues" evidence="1">
    <location>
        <begin position="201"/>
        <end position="211"/>
    </location>
</feature>
<proteinExistence type="predicted"/>
<dbReference type="OrthoDB" id="3034120at2759"/>
<name>A0A2H3DP88_ARMGA</name>
<evidence type="ECO:0000313" key="3">
    <source>
        <dbReference type="Proteomes" id="UP000217790"/>
    </source>
</evidence>
<dbReference type="Gene3D" id="3.30.40.10">
    <property type="entry name" value="Zinc/RING finger domain, C3HC4 (zinc finger)"/>
    <property type="match status" value="1"/>
</dbReference>
<organism evidence="2 3">
    <name type="scientific">Armillaria gallica</name>
    <name type="common">Bulbous honey fungus</name>
    <name type="synonym">Armillaria bulbosa</name>
    <dbReference type="NCBI Taxonomy" id="47427"/>
    <lineage>
        <taxon>Eukaryota</taxon>
        <taxon>Fungi</taxon>
        <taxon>Dikarya</taxon>
        <taxon>Basidiomycota</taxon>
        <taxon>Agaricomycotina</taxon>
        <taxon>Agaricomycetes</taxon>
        <taxon>Agaricomycetidae</taxon>
        <taxon>Agaricales</taxon>
        <taxon>Marasmiineae</taxon>
        <taxon>Physalacriaceae</taxon>
        <taxon>Armillaria</taxon>
    </lineage>
</organism>
<protein>
    <recommendedName>
        <fullName evidence="4">RING-type domain-containing protein</fullName>
    </recommendedName>
</protein>
<dbReference type="EMBL" id="KZ293652">
    <property type="protein sequence ID" value="PBK95694.1"/>
    <property type="molecule type" value="Genomic_DNA"/>
</dbReference>
<gene>
    <name evidence="2" type="ORF">ARMGADRAFT_1078397</name>
</gene>